<dbReference type="Pfam" id="PF13412">
    <property type="entry name" value="HTH_24"/>
    <property type="match status" value="1"/>
</dbReference>
<evidence type="ECO:0000259" key="4">
    <source>
        <dbReference type="PROSITE" id="PS50956"/>
    </source>
</evidence>
<reference evidence="6" key="1">
    <citation type="submission" date="2016-10" db="EMBL/GenBank/DDBJ databases">
        <authorList>
            <person name="Varghese N."/>
            <person name="Submissions S."/>
        </authorList>
    </citation>
    <scope>NUCLEOTIDE SEQUENCE [LARGE SCALE GENOMIC DNA]</scope>
    <source>
        <strain evidence="6">CGMCC 1.7739</strain>
    </source>
</reference>
<dbReference type="InterPro" id="IPR011991">
    <property type="entry name" value="ArsR-like_HTH"/>
</dbReference>
<dbReference type="RefSeq" id="WP_092887455.1">
    <property type="nucleotide sequence ID" value="NZ_FOOQ01000001.1"/>
</dbReference>
<gene>
    <name evidence="5" type="ORF">SAMN04488063_0320</name>
</gene>
<dbReference type="GO" id="GO:0005829">
    <property type="term" value="C:cytosol"/>
    <property type="evidence" value="ECO:0007669"/>
    <property type="project" value="TreeGrafter"/>
</dbReference>
<dbReference type="PANTHER" id="PTHR30154:SF34">
    <property type="entry name" value="TRANSCRIPTIONAL REGULATOR AZLB"/>
    <property type="match status" value="1"/>
</dbReference>
<dbReference type="GO" id="GO:0043200">
    <property type="term" value="P:response to amino acid"/>
    <property type="evidence" value="ECO:0007669"/>
    <property type="project" value="TreeGrafter"/>
</dbReference>
<dbReference type="SMART" id="SM00344">
    <property type="entry name" value="HTH_ASNC"/>
    <property type="match status" value="1"/>
</dbReference>
<dbReference type="InterPro" id="IPR000485">
    <property type="entry name" value="AsnC-type_HTH_dom"/>
</dbReference>
<dbReference type="InterPro" id="IPR036390">
    <property type="entry name" value="WH_DNA-bd_sf"/>
</dbReference>
<evidence type="ECO:0000313" key="6">
    <source>
        <dbReference type="Proteomes" id="UP000198876"/>
    </source>
</evidence>
<dbReference type="OrthoDB" id="6762at2157"/>
<keyword evidence="6" id="KW-1185">Reference proteome</keyword>
<evidence type="ECO:0000256" key="3">
    <source>
        <dbReference type="ARBA" id="ARBA00023163"/>
    </source>
</evidence>
<dbReference type="SUPFAM" id="SSF46785">
    <property type="entry name" value="Winged helix' DNA-binding domain"/>
    <property type="match status" value="1"/>
</dbReference>
<dbReference type="EMBL" id="FOOQ01000001">
    <property type="protein sequence ID" value="SFF79637.1"/>
    <property type="molecule type" value="Genomic_DNA"/>
</dbReference>
<organism evidence="5 6">
    <name type="scientific">Halopelagius inordinatus</name>
    <dbReference type="NCBI Taxonomy" id="553467"/>
    <lineage>
        <taxon>Archaea</taxon>
        <taxon>Methanobacteriati</taxon>
        <taxon>Methanobacteriota</taxon>
        <taxon>Stenosarchaea group</taxon>
        <taxon>Halobacteria</taxon>
        <taxon>Halobacteriales</taxon>
        <taxon>Haloferacaceae</taxon>
    </lineage>
</organism>
<dbReference type="InterPro" id="IPR036388">
    <property type="entry name" value="WH-like_DNA-bd_sf"/>
</dbReference>
<dbReference type="Proteomes" id="UP000198876">
    <property type="component" value="Unassembled WGS sequence"/>
</dbReference>
<sequence>MAAEGLDETDLGILHLLQKDARNNTPVDIARELPVSDQTVRNRIQKMERMGVLEGYVPVINYRNAGFSIRLEFCCTAPIQRREELAQAALELPHVVRVEEMLSAHENVRVLAVSNDSDEIHQIATEIDELGLTIVSERLRRCAYVQPFNHFGKGVVSDE</sequence>
<accession>A0A1I2LQH0</accession>
<dbReference type="PROSITE" id="PS50956">
    <property type="entry name" value="HTH_ASNC_2"/>
    <property type="match status" value="1"/>
</dbReference>
<name>A0A1I2LQH0_9EURY</name>
<dbReference type="PRINTS" id="PR00033">
    <property type="entry name" value="HTHASNC"/>
</dbReference>
<protein>
    <submittedName>
        <fullName evidence="5">DNA-binding transcriptional regulator, Lrp family</fullName>
    </submittedName>
</protein>
<dbReference type="CDD" id="cd00090">
    <property type="entry name" value="HTH_ARSR"/>
    <property type="match status" value="1"/>
</dbReference>
<dbReference type="STRING" id="553467.SAMN04488063_0320"/>
<keyword evidence="3" id="KW-0804">Transcription</keyword>
<evidence type="ECO:0000313" key="5">
    <source>
        <dbReference type="EMBL" id="SFF79637.1"/>
    </source>
</evidence>
<evidence type="ECO:0000256" key="2">
    <source>
        <dbReference type="ARBA" id="ARBA00023125"/>
    </source>
</evidence>
<dbReference type="Gene3D" id="1.10.10.10">
    <property type="entry name" value="Winged helix-like DNA-binding domain superfamily/Winged helix DNA-binding domain"/>
    <property type="match status" value="1"/>
</dbReference>
<dbReference type="GO" id="GO:0043565">
    <property type="term" value="F:sequence-specific DNA binding"/>
    <property type="evidence" value="ECO:0007669"/>
    <property type="project" value="InterPro"/>
</dbReference>
<dbReference type="AlphaFoldDB" id="A0A1I2LQH0"/>
<keyword evidence="1" id="KW-0805">Transcription regulation</keyword>
<dbReference type="PANTHER" id="PTHR30154">
    <property type="entry name" value="LEUCINE-RESPONSIVE REGULATORY PROTEIN"/>
    <property type="match status" value="1"/>
</dbReference>
<evidence type="ECO:0000256" key="1">
    <source>
        <dbReference type="ARBA" id="ARBA00023015"/>
    </source>
</evidence>
<feature type="domain" description="HTH asnC-type" evidence="4">
    <location>
        <begin position="6"/>
        <end position="68"/>
    </location>
</feature>
<proteinExistence type="predicted"/>
<dbReference type="InterPro" id="IPR019888">
    <property type="entry name" value="Tscrpt_reg_AsnC-like"/>
</dbReference>
<keyword evidence="2 5" id="KW-0238">DNA-binding</keyword>